<dbReference type="EMBL" id="JABXBU010002072">
    <property type="protein sequence ID" value="KAF8778060.1"/>
    <property type="molecule type" value="Genomic_DNA"/>
</dbReference>
<dbReference type="Proteomes" id="UP000807504">
    <property type="component" value="Unassembled WGS sequence"/>
</dbReference>
<sequence length="97" mass="10686">MMNIENAGSANGYFPPVSSDILAKTTPPAQLCDELRKCSVKIKAKKEKYPTLQAMMASGNREPRVKSARNVEKTLHRSWGKNAKRVSALELVLSLIA</sequence>
<proteinExistence type="predicted"/>
<organism evidence="1 2">
    <name type="scientific">Argiope bruennichi</name>
    <name type="common">Wasp spider</name>
    <name type="synonym">Aranea bruennichi</name>
    <dbReference type="NCBI Taxonomy" id="94029"/>
    <lineage>
        <taxon>Eukaryota</taxon>
        <taxon>Metazoa</taxon>
        <taxon>Ecdysozoa</taxon>
        <taxon>Arthropoda</taxon>
        <taxon>Chelicerata</taxon>
        <taxon>Arachnida</taxon>
        <taxon>Araneae</taxon>
        <taxon>Araneomorphae</taxon>
        <taxon>Entelegynae</taxon>
        <taxon>Araneoidea</taxon>
        <taxon>Araneidae</taxon>
        <taxon>Argiope</taxon>
    </lineage>
</organism>
<comment type="caution">
    <text evidence="1">The sequence shown here is derived from an EMBL/GenBank/DDBJ whole genome shotgun (WGS) entry which is preliminary data.</text>
</comment>
<evidence type="ECO:0000313" key="2">
    <source>
        <dbReference type="Proteomes" id="UP000807504"/>
    </source>
</evidence>
<keyword evidence="2" id="KW-1185">Reference proteome</keyword>
<protein>
    <submittedName>
        <fullName evidence="1">Uncharacterized protein</fullName>
    </submittedName>
</protein>
<dbReference type="AlphaFoldDB" id="A0A8T0EQJ9"/>
<evidence type="ECO:0000313" key="1">
    <source>
        <dbReference type="EMBL" id="KAF8778060.1"/>
    </source>
</evidence>
<reference evidence="1" key="2">
    <citation type="submission" date="2020-06" db="EMBL/GenBank/DDBJ databases">
        <authorList>
            <person name="Sheffer M."/>
        </authorList>
    </citation>
    <scope>NUCLEOTIDE SEQUENCE</scope>
</reference>
<gene>
    <name evidence="1" type="ORF">HNY73_014827</name>
</gene>
<reference evidence="1" key="1">
    <citation type="journal article" date="2020" name="bioRxiv">
        <title>Chromosome-level reference genome of the European wasp spider Argiope bruennichi: a resource for studies on range expansion and evolutionary adaptation.</title>
        <authorList>
            <person name="Sheffer M.M."/>
            <person name="Hoppe A."/>
            <person name="Krehenwinkel H."/>
            <person name="Uhl G."/>
            <person name="Kuss A.W."/>
            <person name="Jensen L."/>
            <person name="Jensen C."/>
            <person name="Gillespie R.G."/>
            <person name="Hoff K.J."/>
            <person name="Prost S."/>
        </authorList>
    </citation>
    <scope>NUCLEOTIDE SEQUENCE</scope>
</reference>
<name>A0A8T0EQJ9_ARGBR</name>
<accession>A0A8T0EQJ9</accession>